<dbReference type="Proteomes" id="UP000598775">
    <property type="component" value="Unassembled WGS sequence"/>
</dbReference>
<name>A0A917BAW4_9MICO</name>
<organism evidence="2 3">
    <name type="scientific">Subtercola lobariae</name>
    <dbReference type="NCBI Taxonomy" id="1588641"/>
    <lineage>
        <taxon>Bacteria</taxon>
        <taxon>Bacillati</taxon>
        <taxon>Actinomycetota</taxon>
        <taxon>Actinomycetes</taxon>
        <taxon>Micrococcales</taxon>
        <taxon>Microbacteriaceae</taxon>
        <taxon>Subtercola</taxon>
    </lineage>
</organism>
<dbReference type="PRINTS" id="PR00111">
    <property type="entry name" value="ABHYDROLASE"/>
</dbReference>
<dbReference type="InterPro" id="IPR000073">
    <property type="entry name" value="AB_hydrolase_1"/>
</dbReference>
<reference evidence="2 3" key="1">
    <citation type="journal article" date="2014" name="Int. J. Syst. Evol. Microbiol.">
        <title>Complete genome sequence of Corynebacterium casei LMG S-19264T (=DSM 44701T), isolated from a smear-ripened cheese.</title>
        <authorList>
            <consortium name="US DOE Joint Genome Institute (JGI-PGF)"/>
            <person name="Walter F."/>
            <person name="Albersmeier A."/>
            <person name="Kalinowski J."/>
            <person name="Ruckert C."/>
        </authorList>
    </citation>
    <scope>NUCLEOTIDE SEQUENCE [LARGE SCALE GENOMIC DNA]</scope>
    <source>
        <strain evidence="2 3">CGMCC 1.12976</strain>
    </source>
</reference>
<dbReference type="GO" id="GO:0016787">
    <property type="term" value="F:hydrolase activity"/>
    <property type="evidence" value="ECO:0007669"/>
    <property type="project" value="UniProtKB-KW"/>
</dbReference>
<accession>A0A917BAW4</accession>
<dbReference type="AlphaFoldDB" id="A0A917BAW4"/>
<keyword evidence="2" id="KW-0378">Hydrolase</keyword>
<proteinExistence type="predicted"/>
<dbReference type="EMBL" id="BMGP01000004">
    <property type="protein sequence ID" value="GGF28961.1"/>
    <property type="molecule type" value="Genomic_DNA"/>
</dbReference>
<dbReference type="RefSeq" id="WP_188678352.1">
    <property type="nucleotide sequence ID" value="NZ_BMGP01000004.1"/>
</dbReference>
<dbReference type="PANTHER" id="PTHR43433:SF5">
    <property type="entry name" value="AB HYDROLASE-1 DOMAIN-CONTAINING PROTEIN"/>
    <property type="match status" value="1"/>
</dbReference>
<dbReference type="InterPro" id="IPR050471">
    <property type="entry name" value="AB_hydrolase"/>
</dbReference>
<evidence type="ECO:0000259" key="1">
    <source>
        <dbReference type="Pfam" id="PF00561"/>
    </source>
</evidence>
<dbReference type="Gene3D" id="3.40.50.1820">
    <property type="entry name" value="alpha/beta hydrolase"/>
    <property type="match status" value="1"/>
</dbReference>
<sequence>MSTETATTAPTLFVEGEGVRFAYRRFNQGAGMPVVFTNHFMGNLDTIDPAVIDGLAATREVIVFDSAGVGSSSGEPKSTIADIAADAATFITALGLTRVDVLGHSMGGHVAQWLTYTHPELVRRVILIGTAPRGGTPGDPAEGAAGFFAAGPNRSDEGWLPIFFGPSETSQAAGRHYVKRVGSRAERDVPFSDAAVASYGAARVEWAVTGERAQEYLASIHQPVLVVNGSHDIVIPTINSYALQQKLPNAKLLLYPDSGHGPHFQYPADFVAEASRFLDQTDPFTD</sequence>
<feature type="domain" description="AB hydrolase-1" evidence="1">
    <location>
        <begin position="49"/>
        <end position="265"/>
    </location>
</feature>
<dbReference type="SUPFAM" id="SSF53474">
    <property type="entry name" value="alpha/beta-Hydrolases"/>
    <property type="match status" value="1"/>
</dbReference>
<evidence type="ECO:0000313" key="3">
    <source>
        <dbReference type="Proteomes" id="UP000598775"/>
    </source>
</evidence>
<evidence type="ECO:0000313" key="2">
    <source>
        <dbReference type="EMBL" id="GGF28961.1"/>
    </source>
</evidence>
<keyword evidence="3" id="KW-1185">Reference proteome</keyword>
<protein>
    <submittedName>
        <fullName evidence="2">Alpha/beta hydrolase</fullName>
    </submittedName>
</protein>
<gene>
    <name evidence="2" type="ORF">GCM10011399_22600</name>
</gene>
<dbReference type="InterPro" id="IPR029058">
    <property type="entry name" value="AB_hydrolase_fold"/>
</dbReference>
<dbReference type="PANTHER" id="PTHR43433">
    <property type="entry name" value="HYDROLASE, ALPHA/BETA FOLD FAMILY PROTEIN"/>
    <property type="match status" value="1"/>
</dbReference>
<dbReference type="Pfam" id="PF00561">
    <property type="entry name" value="Abhydrolase_1"/>
    <property type="match status" value="1"/>
</dbReference>
<comment type="caution">
    <text evidence="2">The sequence shown here is derived from an EMBL/GenBank/DDBJ whole genome shotgun (WGS) entry which is preliminary data.</text>
</comment>